<organism evidence="1 2">
    <name type="scientific">Frankia alni (strain DSM 45986 / CECT 9034 / ACN14a)</name>
    <dbReference type="NCBI Taxonomy" id="326424"/>
    <lineage>
        <taxon>Bacteria</taxon>
        <taxon>Bacillati</taxon>
        <taxon>Actinomycetota</taxon>
        <taxon>Actinomycetes</taxon>
        <taxon>Frankiales</taxon>
        <taxon>Frankiaceae</taxon>
        <taxon>Frankia</taxon>
    </lineage>
</organism>
<name>Q0RN62_FRAAA</name>
<gene>
    <name evidence="1" type="ordered locus">FRAAL2381</name>
</gene>
<sequence>MPRLRYGFLLEKWHYSSALFCTQTATERYEEAWWLVTHRCRGCRGAAGAGVLRRRRVRPVDR</sequence>
<proteinExistence type="predicted"/>
<dbReference type="Proteomes" id="UP000000657">
    <property type="component" value="Chromosome"/>
</dbReference>
<reference evidence="1 2" key="1">
    <citation type="journal article" date="2007" name="Genome Res.">
        <title>Genome characteristics of facultatively symbiotic Frankia sp. strains reflect host range and host plant biogeography.</title>
        <authorList>
            <person name="Normand P."/>
            <person name="Lapierre P."/>
            <person name="Tisa L.S."/>
            <person name="Gogarten J.P."/>
            <person name="Alloisio N."/>
            <person name="Bagnarol E."/>
            <person name="Bassi C.A."/>
            <person name="Berry A.M."/>
            <person name="Bickhart D.M."/>
            <person name="Choisne N."/>
            <person name="Couloux A."/>
            <person name="Cournoyer B."/>
            <person name="Cruveiller S."/>
            <person name="Daubin V."/>
            <person name="Demange N."/>
            <person name="Francino M.P."/>
            <person name="Goltsman E."/>
            <person name="Huang Y."/>
            <person name="Kopp O.R."/>
            <person name="Labarre L."/>
            <person name="Lapidus A."/>
            <person name="Lavire C."/>
            <person name="Marechal J."/>
            <person name="Martinez M."/>
            <person name="Mastronunzio J.E."/>
            <person name="Mullin B.C."/>
            <person name="Niemann J."/>
            <person name="Pujic P."/>
            <person name="Rawnsley T."/>
            <person name="Rouy Z."/>
            <person name="Schenowitz C."/>
            <person name="Sellstedt A."/>
            <person name="Tavares F."/>
            <person name="Tomkins J.P."/>
            <person name="Vallenet D."/>
            <person name="Valverde C."/>
            <person name="Wall L.G."/>
            <person name="Wang Y."/>
            <person name="Medigue C."/>
            <person name="Benson D.R."/>
        </authorList>
    </citation>
    <scope>NUCLEOTIDE SEQUENCE [LARGE SCALE GENOMIC DNA]</scope>
    <source>
        <strain evidence="2">DSM 45986 / CECT 9034 / ACN14a</strain>
    </source>
</reference>
<dbReference type="HOGENOM" id="CLU_2897596_0_0_11"/>
<evidence type="ECO:0000313" key="2">
    <source>
        <dbReference type="Proteomes" id="UP000000657"/>
    </source>
</evidence>
<accession>Q0RN62</accession>
<dbReference type="KEGG" id="fal:FRAAL2381"/>
<protein>
    <submittedName>
        <fullName evidence="1">Uncharacterized protein</fullName>
    </submittedName>
</protein>
<evidence type="ECO:0000313" key="1">
    <source>
        <dbReference type="EMBL" id="CAJ61030.1"/>
    </source>
</evidence>
<dbReference type="AlphaFoldDB" id="Q0RN62"/>
<dbReference type="EMBL" id="CT573213">
    <property type="protein sequence ID" value="CAJ61030.1"/>
    <property type="molecule type" value="Genomic_DNA"/>
</dbReference>
<keyword evidence="2" id="KW-1185">Reference proteome</keyword>